<sequence length="88" mass="9926">MDGQIDVGKLNEADKREVQQFVTLEAQKANFQSSVHQLTDMCWKKCVTGKISSGNLDRSEESCAQNCVDRWIDASTAVFKHLDKLRGH</sequence>
<dbReference type="SUPFAM" id="SSF144122">
    <property type="entry name" value="Tim10-like"/>
    <property type="match status" value="1"/>
</dbReference>
<comment type="domain">
    <text evidence="8">The twin CX3C motif contains 4 conserved Cys residues that form 2 disulfide bonds in the mitochondrial intermembrane space.</text>
</comment>
<comment type="function">
    <text evidence="8">Mitochondrial intermembrane chaperone that participates in the import and insertion of some multi-pass transmembrane proteins into the mitochondrial inner membrane. Also required for the transfer of beta-barrel precursors from the TOM complex to the sorting and assembly machinery (SAM complex) of the outer membrane. Acts as a chaperone-like protein that protects the hydrophobic precursors from aggregation and guide them through the mitochondrial intermembrane space.</text>
</comment>
<dbReference type="Pfam" id="PF02953">
    <property type="entry name" value="zf-Tim10_DDP"/>
    <property type="match status" value="1"/>
</dbReference>
<evidence type="ECO:0000256" key="8">
    <source>
        <dbReference type="RuleBase" id="RU367043"/>
    </source>
</evidence>
<keyword evidence="8" id="KW-0496">Mitochondrion</keyword>
<dbReference type="EMBL" id="GG657467">
    <property type="protein sequence ID" value="OAT12309.1"/>
    <property type="molecule type" value="Genomic_DNA"/>
</dbReference>
<evidence type="ECO:0000256" key="2">
    <source>
        <dbReference type="ARBA" id="ARBA00006720"/>
    </source>
</evidence>
<name>A0A179UYL7_BLAGS</name>
<keyword evidence="11" id="KW-1185">Reference proteome</keyword>
<evidence type="ECO:0000313" key="10">
    <source>
        <dbReference type="EMBL" id="OAT12309.1"/>
    </source>
</evidence>
<evidence type="ECO:0000259" key="9">
    <source>
        <dbReference type="Pfam" id="PF02953"/>
    </source>
</evidence>
<proteinExistence type="inferred from homology"/>
<keyword evidence="8" id="KW-0813">Transport</keyword>
<evidence type="ECO:0000256" key="7">
    <source>
        <dbReference type="ARBA" id="ARBA00023186"/>
    </source>
</evidence>
<dbReference type="InterPro" id="IPR004217">
    <property type="entry name" value="Tim10-like"/>
</dbReference>
<dbReference type="GO" id="GO:0005743">
    <property type="term" value="C:mitochondrial inner membrane"/>
    <property type="evidence" value="ECO:0007669"/>
    <property type="project" value="UniProtKB-SubCell"/>
</dbReference>
<dbReference type="VEuPathDB" id="FungiDB:BDBG_07668"/>
<dbReference type="InterPro" id="IPR035427">
    <property type="entry name" value="Tim10-like_dom_sf"/>
</dbReference>
<accession>A0A179UYL7</accession>
<keyword evidence="3 8" id="KW-0472">Membrane</keyword>
<keyword evidence="3 8" id="KW-0999">Mitochondrion inner membrane</keyword>
<dbReference type="Proteomes" id="UP000002038">
    <property type="component" value="Unassembled WGS sequence"/>
</dbReference>
<keyword evidence="5 8" id="KW-0811">Translocation</keyword>
<organism evidence="10 11">
    <name type="scientific">Blastomyces gilchristii (strain SLH14081)</name>
    <name type="common">Blastomyces dermatitidis</name>
    <dbReference type="NCBI Taxonomy" id="559298"/>
    <lineage>
        <taxon>Eukaryota</taxon>
        <taxon>Fungi</taxon>
        <taxon>Dikarya</taxon>
        <taxon>Ascomycota</taxon>
        <taxon>Pezizomycotina</taxon>
        <taxon>Eurotiomycetes</taxon>
        <taxon>Eurotiomycetidae</taxon>
        <taxon>Onygenales</taxon>
        <taxon>Ajellomycetaceae</taxon>
        <taxon>Blastomyces</taxon>
    </lineage>
</organism>
<keyword evidence="6 8" id="KW-1015">Disulfide bond</keyword>
<dbReference type="Gene3D" id="1.10.287.810">
    <property type="entry name" value="Mitochondrial import inner membrane translocase subunit tim13 like domains"/>
    <property type="match status" value="1"/>
</dbReference>
<evidence type="ECO:0000256" key="5">
    <source>
        <dbReference type="ARBA" id="ARBA00023010"/>
    </source>
</evidence>
<dbReference type="GO" id="GO:0015031">
    <property type="term" value="P:protein transport"/>
    <property type="evidence" value="ECO:0007669"/>
    <property type="project" value="UniProtKB-KW"/>
</dbReference>
<protein>
    <recommendedName>
        <fullName evidence="8">Mitochondrial import inner membrane translocase subunit</fullName>
    </recommendedName>
</protein>
<evidence type="ECO:0000256" key="1">
    <source>
        <dbReference type="ARBA" id="ARBA00004137"/>
    </source>
</evidence>
<keyword evidence="7 8" id="KW-0143">Chaperone</keyword>
<dbReference type="RefSeq" id="XP_002621829.1">
    <property type="nucleotide sequence ID" value="XM_002621783.2"/>
</dbReference>
<dbReference type="STRING" id="559298.A0A179UYL7"/>
<feature type="domain" description="Tim10-like" evidence="9">
    <location>
        <begin position="20"/>
        <end position="83"/>
    </location>
</feature>
<evidence type="ECO:0000256" key="6">
    <source>
        <dbReference type="ARBA" id="ARBA00023157"/>
    </source>
</evidence>
<evidence type="ECO:0000256" key="4">
    <source>
        <dbReference type="ARBA" id="ARBA00022927"/>
    </source>
</evidence>
<dbReference type="GeneID" id="8502291"/>
<dbReference type="KEGG" id="bgh:BDBG_07668"/>
<gene>
    <name evidence="10" type="ORF">BDBG_07668</name>
</gene>
<keyword evidence="4 8" id="KW-0653">Protein transport</keyword>
<reference evidence="11" key="1">
    <citation type="journal article" date="2015" name="PLoS Genet.">
        <title>The dynamic genome and transcriptome of the human fungal pathogen Blastomyces and close relative Emmonsia.</title>
        <authorList>
            <person name="Munoz J.F."/>
            <person name="Gauthier G.M."/>
            <person name="Desjardins C.A."/>
            <person name="Gallo J.E."/>
            <person name="Holder J."/>
            <person name="Sullivan T.D."/>
            <person name="Marty A.J."/>
            <person name="Carmen J.C."/>
            <person name="Chen Z."/>
            <person name="Ding L."/>
            <person name="Gujja S."/>
            <person name="Magrini V."/>
            <person name="Misas E."/>
            <person name="Mitreva M."/>
            <person name="Priest M."/>
            <person name="Saif S."/>
            <person name="Whiston E.A."/>
            <person name="Young S."/>
            <person name="Zeng Q."/>
            <person name="Goldman W.E."/>
            <person name="Mardis E.R."/>
            <person name="Taylor J.W."/>
            <person name="McEwen J.G."/>
            <person name="Clay O.K."/>
            <person name="Klein B.S."/>
            <person name="Cuomo C.A."/>
        </authorList>
    </citation>
    <scope>NUCLEOTIDE SEQUENCE [LARGE SCALE GENOMIC DNA]</scope>
    <source>
        <strain evidence="11">SLH14081</strain>
    </source>
</reference>
<dbReference type="AlphaFoldDB" id="A0A179UYL7"/>
<comment type="similarity">
    <text evidence="2 8">Belongs to the small Tim family.</text>
</comment>
<evidence type="ECO:0000256" key="3">
    <source>
        <dbReference type="ARBA" id="ARBA00022792"/>
    </source>
</evidence>
<comment type="subcellular location">
    <subcellularLocation>
        <location evidence="1 8">Mitochondrion inner membrane</location>
        <topology evidence="1 8">Peripheral membrane protein</topology>
        <orientation evidence="1 8">Intermembrane side</orientation>
    </subcellularLocation>
</comment>
<dbReference type="OrthoDB" id="344165at2759"/>
<comment type="subunit">
    <text evidence="8">Heterohexamer.</text>
</comment>
<evidence type="ECO:0000313" key="11">
    <source>
        <dbReference type="Proteomes" id="UP000002038"/>
    </source>
</evidence>